<dbReference type="AlphaFoldDB" id="A0A816FHH3"/>
<dbReference type="OrthoDB" id="431454at2759"/>
<dbReference type="Gene3D" id="1.25.40.10">
    <property type="entry name" value="Tetratricopeptide repeat domain"/>
    <property type="match status" value="1"/>
</dbReference>
<organism evidence="1 3">
    <name type="scientific">Didymodactylos carnosus</name>
    <dbReference type="NCBI Taxonomy" id="1234261"/>
    <lineage>
        <taxon>Eukaryota</taxon>
        <taxon>Metazoa</taxon>
        <taxon>Spiralia</taxon>
        <taxon>Gnathifera</taxon>
        <taxon>Rotifera</taxon>
        <taxon>Eurotatoria</taxon>
        <taxon>Bdelloidea</taxon>
        <taxon>Philodinida</taxon>
        <taxon>Philodinidae</taxon>
        <taxon>Didymodactylos</taxon>
    </lineage>
</organism>
<name>A0A816FHH3_9BILA</name>
<evidence type="ECO:0000313" key="2">
    <source>
        <dbReference type="EMBL" id="CAF4610596.1"/>
    </source>
</evidence>
<accession>A0A816FHH3</accession>
<proteinExistence type="predicted"/>
<dbReference type="InterPro" id="IPR011990">
    <property type="entry name" value="TPR-like_helical_dom_sf"/>
</dbReference>
<gene>
    <name evidence="1" type="ORF">GPM918_LOCUS45992</name>
    <name evidence="2" type="ORF">SRO942_LOCUS49186</name>
</gene>
<comment type="caution">
    <text evidence="1">The sequence shown here is derived from an EMBL/GenBank/DDBJ whole genome shotgun (WGS) entry which is preliminary data.</text>
</comment>
<evidence type="ECO:0000313" key="3">
    <source>
        <dbReference type="Proteomes" id="UP000663829"/>
    </source>
</evidence>
<dbReference type="Proteomes" id="UP000663829">
    <property type="component" value="Unassembled WGS sequence"/>
</dbReference>
<sequence length="96" mass="10698">MRCERKMWISGRKEQGTPSPIRPYCLIGPEVMATDCLDRANCYGGLGDIAPKQKVYDKALVNYLQQLEIVARLGDQVNIALTLKSVGKVYGNKKLP</sequence>
<reference evidence="1" key="1">
    <citation type="submission" date="2021-02" db="EMBL/GenBank/DDBJ databases">
        <authorList>
            <person name="Nowell W R."/>
        </authorList>
    </citation>
    <scope>NUCLEOTIDE SEQUENCE</scope>
</reference>
<dbReference type="EMBL" id="CAJOBC010130400">
    <property type="protein sequence ID" value="CAF4610596.1"/>
    <property type="molecule type" value="Genomic_DNA"/>
</dbReference>
<dbReference type="Proteomes" id="UP000681722">
    <property type="component" value="Unassembled WGS sequence"/>
</dbReference>
<evidence type="ECO:0000313" key="1">
    <source>
        <dbReference type="EMBL" id="CAF1661526.1"/>
    </source>
</evidence>
<keyword evidence="3" id="KW-1185">Reference proteome</keyword>
<dbReference type="EMBL" id="CAJNOQ010056139">
    <property type="protein sequence ID" value="CAF1661526.1"/>
    <property type="molecule type" value="Genomic_DNA"/>
</dbReference>
<protein>
    <submittedName>
        <fullName evidence="1">Uncharacterized protein</fullName>
    </submittedName>
</protein>